<name>A0ABQ9ZW49_9CRUS</name>
<reference evidence="2 3" key="1">
    <citation type="journal article" date="2023" name="Nucleic Acids Res.">
        <title>The hologenome of Daphnia magna reveals possible DNA methylation and microbiome-mediated evolution of the host genome.</title>
        <authorList>
            <person name="Chaturvedi A."/>
            <person name="Li X."/>
            <person name="Dhandapani V."/>
            <person name="Marshall H."/>
            <person name="Kissane S."/>
            <person name="Cuenca-Cambronero M."/>
            <person name="Asole G."/>
            <person name="Calvet F."/>
            <person name="Ruiz-Romero M."/>
            <person name="Marangio P."/>
            <person name="Guigo R."/>
            <person name="Rago D."/>
            <person name="Mirbahai L."/>
            <person name="Eastwood N."/>
            <person name="Colbourne J.K."/>
            <person name="Zhou J."/>
            <person name="Mallon E."/>
            <person name="Orsini L."/>
        </authorList>
    </citation>
    <scope>NUCLEOTIDE SEQUENCE [LARGE SCALE GENOMIC DNA]</scope>
    <source>
        <strain evidence="2">LRV0_1</strain>
    </source>
</reference>
<dbReference type="PANTHER" id="PTHR33223">
    <property type="entry name" value="CCHC-TYPE DOMAIN-CONTAINING PROTEIN"/>
    <property type="match status" value="1"/>
</dbReference>
<organism evidence="2 3">
    <name type="scientific">Daphnia magna</name>
    <dbReference type="NCBI Taxonomy" id="35525"/>
    <lineage>
        <taxon>Eukaryota</taxon>
        <taxon>Metazoa</taxon>
        <taxon>Ecdysozoa</taxon>
        <taxon>Arthropoda</taxon>
        <taxon>Crustacea</taxon>
        <taxon>Branchiopoda</taxon>
        <taxon>Diplostraca</taxon>
        <taxon>Cladocera</taxon>
        <taxon>Anomopoda</taxon>
        <taxon>Daphniidae</taxon>
        <taxon>Daphnia</taxon>
    </lineage>
</organism>
<evidence type="ECO:0008006" key="4">
    <source>
        <dbReference type="Google" id="ProtNLM"/>
    </source>
</evidence>
<feature type="region of interest" description="Disordered" evidence="1">
    <location>
        <begin position="330"/>
        <end position="353"/>
    </location>
</feature>
<comment type="caution">
    <text evidence="2">The sequence shown here is derived from an EMBL/GenBank/DDBJ whole genome shotgun (WGS) entry which is preliminary data.</text>
</comment>
<dbReference type="PANTHER" id="PTHR33223:SF6">
    <property type="entry name" value="CCHC-TYPE DOMAIN-CONTAINING PROTEIN"/>
    <property type="match status" value="1"/>
</dbReference>
<accession>A0ABQ9ZW49</accession>
<evidence type="ECO:0000256" key="1">
    <source>
        <dbReference type="SAM" id="MobiDB-lite"/>
    </source>
</evidence>
<gene>
    <name evidence="2" type="ORF">OUZ56_032099</name>
</gene>
<proteinExistence type="predicted"/>
<keyword evidence="3" id="KW-1185">Reference proteome</keyword>
<dbReference type="Proteomes" id="UP001234178">
    <property type="component" value="Unassembled WGS sequence"/>
</dbReference>
<dbReference type="EMBL" id="JAOYFB010000005">
    <property type="protein sequence ID" value="KAK4017147.1"/>
    <property type="molecule type" value="Genomic_DNA"/>
</dbReference>
<feature type="compositionally biased region" description="Polar residues" evidence="1">
    <location>
        <begin position="118"/>
        <end position="128"/>
    </location>
</feature>
<evidence type="ECO:0000313" key="2">
    <source>
        <dbReference type="EMBL" id="KAK4017147.1"/>
    </source>
</evidence>
<feature type="compositionally biased region" description="Polar residues" evidence="1">
    <location>
        <begin position="344"/>
        <end position="353"/>
    </location>
</feature>
<feature type="region of interest" description="Disordered" evidence="1">
    <location>
        <begin position="35"/>
        <end position="142"/>
    </location>
</feature>
<protein>
    <recommendedName>
        <fullName evidence="4">Retrotransposon gag domain-containing protein</fullName>
    </recommendedName>
</protein>
<evidence type="ECO:0000313" key="3">
    <source>
        <dbReference type="Proteomes" id="UP001234178"/>
    </source>
</evidence>
<feature type="compositionally biased region" description="Polar residues" evidence="1">
    <location>
        <begin position="96"/>
        <end position="106"/>
    </location>
</feature>
<sequence length="353" mass="40726">MSHHHTLYPRPVSGPLLRVNKDTVKPKGVVYTGDPGVWGGCKQTAPSATRTVLRSRSRPNPRQPRAPNKEPQTPTRLQRYRGSLPYQFHSGDTIHTPPNHSPSLDNPLSVFPPRLRSSKLQLTRSRVGNNPPLAKHPNANRLNLGTPSTSCYFTVTSVTVDNKITRVQQEQRSGRFDDWAVHLEATLDLGNFEEVRKLRLMRSKLYGEAVEKFDNFKLDNPIRAKEYSAVKKRLLKQFHSTETRSQRSVEFNNMKREPEENMRHYANRIRKAFYKSYPREGVLDAATTASREQMMMDRVKEGLQHDLQPRLKHKQFRGIELFLRNVDRQGRTGRNGYRRKPNTRTHTGGVQFT</sequence>